<evidence type="ECO:0000256" key="4">
    <source>
        <dbReference type="ARBA" id="ARBA00022989"/>
    </source>
</evidence>
<keyword evidence="8" id="KW-1185">Reference proteome</keyword>
<dbReference type="GO" id="GO:0016020">
    <property type="term" value="C:membrane"/>
    <property type="evidence" value="ECO:0007669"/>
    <property type="project" value="UniProtKB-SubCell"/>
</dbReference>
<dbReference type="Gene3D" id="1.10.357.140">
    <property type="entry name" value="UbiA prenyltransferase"/>
    <property type="match status" value="1"/>
</dbReference>
<gene>
    <name evidence="7" type="ORF">GCM10009069_02800</name>
</gene>
<evidence type="ECO:0000256" key="3">
    <source>
        <dbReference type="ARBA" id="ARBA00022692"/>
    </source>
</evidence>
<evidence type="ECO:0000256" key="6">
    <source>
        <dbReference type="SAM" id="Phobius"/>
    </source>
</evidence>
<evidence type="ECO:0000256" key="2">
    <source>
        <dbReference type="ARBA" id="ARBA00022475"/>
    </source>
</evidence>
<dbReference type="Pfam" id="PF01040">
    <property type="entry name" value="UbiA"/>
    <property type="match status" value="1"/>
</dbReference>
<organism evidence="7 8">
    <name type="scientific">Algimonas arctica</name>
    <dbReference type="NCBI Taxonomy" id="1479486"/>
    <lineage>
        <taxon>Bacteria</taxon>
        <taxon>Pseudomonadati</taxon>
        <taxon>Pseudomonadota</taxon>
        <taxon>Alphaproteobacteria</taxon>
        <taxon>Maricaulales</taxon>
        <taxon>Robiginitomaculaceae</taxon>
        <taxon>Algimonas</taxon>
    </lineage>
</organism>
<dbReference type="Gene3D" id="3.40.50.1000">
    <property type="entry name" value="HAD superfamily/HAD-like"/>
    <property type="match status" value="1"/>
</dbReference>
<comment type="subcellular location">
    <subcellularLocation>
        <location evidence="1">Membrane</location>
        <topology evidence="1">Multi-pass membrane protein</topology>
    </subcellularLocation>
</comment>
<evidence type="ECO:0000256" key="1">
    <source>
        <dbReference type="ARBA" id="ARBA00004141"/>
    </source>
</evidence>
<proteinExistence type="predicted"/>
<dbReference type="EMBL" id="BMZH01000001">
    <property type="protein sequence ID" value="GHA82982.1"/>
    <property type="molecule type" value="Genomic_DNA"/>
</dbReference>
<keyword evidence="3 6" id="KW-0812">Transmembrane</keyword>
<reference evidence="7" key="2">
    <citation type="submission" date="2020-09" db="EMBL/GenBank/DDBJ databases">
        <authorList>
            <person name="Sun Q."/>
            <person name="Kim S."/>
        </authorList>
    </citation>
    <scope>NUCLEOTIDE SEQUENCE</scope>
    <source>
        <strain evidence="7">KCTC 32513</strain>
    </source>
</reference>
<protein>
    <recommendedName>
        <fullName evidence="9">UbiA family prenyltransferase</fullName>
    </recommendedName>
</protein>
<dbReference type="InterPro" id="IPR023214">
    <property type="entry name" value="HAD_sf"/>
</dbReference>
<dbReference type="InterPro" id="IPR036412">
    <property type="entry name" value="HAD-like_sf"/>
</dbReference>
<dbReference type="RefSeq" id="WP_189494613.1">
    <property type="nucleotide sequence ID" value="NZ_BMZH01000001.1"/>
</dbReference>
<dbReference type="Proteomes" id="UP000634004">
    <property type="component" value="Unassembled WGS sequence"/>
</dbReference>
<reference evidence="7" key="1">
    <citation type="journal article" date="2014" name="Int. J. Syst. Evol. Microbiol.">
        <title>Complete genome sequence of Corynebacterium casei LMG S-19264T (=DSM 44701T), isolated from a smear-ripened cheese.</title>
        <authorList>
            <consortium name="US DOE Joint Genome Institute (JGI-PGF)"/>
            <person name="Walter F."/>
            <person name="Albersmeier A."/>
            <person name="Kalinowski J."/>
            <person name="Ruckert C."/>
        </authorList>
    </citation>
    <scope>NUCLEOTIDE SEQUENCE</scope>
    <source>
        <strain evidence="7">KCTC 32513</strain>
    </source>
</reference>
<evidence type="ECO:0008006" key="9">
    <source>
        <dbReference type="Google" id="ProtNLM"/>
    </source>
</evidence>
<keyword evidence="2" id="KW-1003">Cell membrane</keyword>
<name>A0A8J3CPR7_9PROT</name>
<feature type="transmembrane region" description="Helical" evidence="6">
    <location>
        <begin position="220"/>
        <end position="238"/>
    </location>
</feature>
<dbReference type="AlphaFoldDB" id="A0A8J3CPR7"/>
<evidence type="ECO:0000313" key="7">
    <source>
        <dbReference type="EMBL" id="GHA82982.1"/>
    </source>
</evidence>
<dbReference type="SUPFAM" id="SSF56784">
    <property type="entry name" value="HAD-like"/>
    <property type="match status" value="1"/>
</dbReference>
<dbReference type="InterPro" id="IPR044878">
    <property type="entry name" value="UbiA_sf"/>
</dbReference>
<keyword evidence="4 6" id="KW-1133">Transmembrane helix</keyword>
<dbReference type="GO" id="GO:0016765">
    <property type="term" value="F:transferase activity, transferring alkyl or aryl (other than methyl) groups"/>
    <property type="evidence" value="ECO:0007669"/>
    <property type="project" value="InterPro"/>
</dbReference>
<evidence type="ECO:0000256" key="5">
    <source>
        <dbReference type="ARBA" id="ARBA00023136"/>
    </source>
</evidence>
<sequence length="334" mass="36875">MSRPLILDVDGTLLKNDLTHEMILAAVMRDPDQALHYARVGKDDKPQMKQEMVARISETLDIDVMPLEPKIVALSEQAVADGREVYLCSGSEQSLVDRLGARLDFITESFGTSPTYNMTSENKAAFLSERFPDGFDYAGNSRQDFAVWKVAHSAYGMRPPHGTTKTRTAAGETVTILEERTSELGTLLKAMRPWRLWFPLPLLILVTAAVYKGVATNLWLPVWATVVWMLTVAGLALIDDLRDIHQDRRDEKPNRPIAAGELSVTKAVAGLAVLLLAAAFLSLAILPLWMFPVIALVLWLGTKLTALPFGIARSMLTRLTIIIASLPYIPLALI</sequence>
<feature type="transmembrane region" description="Helical" evidence="6">
    <location>
        <begin position="289"/>
        <end position="309"/>
    </location>
</feature>
<accession>A0A8J3CPR7</accession>
<evidence type="ECO:0000313" key="8">
    <source>
        <dbReference type="Proteomes" id="UP000634004"/>
    </source>
</evidence>
<feature type="transmembrane region" description="Helical" evidence="6">
    <location>
        <begin position="196"/>
        <end position="214"/>
    </location>
</feature>
<dbReference type="InterPro" id="IPR000537">
    <property type="entry name" value="UbiA_prenyltransferase"/>
</dbReference>
<comment type="caution">
    <text evidence="7">The sequence shown here is derived from an EMBL/GenBank/DDBJ whole genome shotgun (WGS) entry which is preliminary data.</text>
</comment>
<feature type="transmembrane region" description="Helical" evidence="6">
    <location>
        <begin position="259"/>
        <end position="283"/>
    </location>
</feature>
<keyword evidence="5 6" id="KW-0472">Membrane</keyword>